<sequence>MDTTNLTTTTLTIDDFDAILNYTDQTAWTTPDPFSAAYNPASPEWVRGTWHRTEVIGERSDIKLGFLGSSISVYGHSGPEYGSYAITIDDKVTLTRSAYAASNASSLPYALYTTTNLTNTPHTLTLRNLGKQGEDAGGNAFLLDFISIPVVVGGQGGQVRNETLEETDPRIKYTKSWGNNKSGNFSGGGTTFTNEDGGSFELKFNASAIYILGDKKNDHGFYTVQLDSNPPETYSGVSGCSGVFGEVCEQQLPSIKYFASNLAEGEHTVVVKNVRGNPNGEKGVNGTYFDLDSIVLTIPDKYPPALNSSSSSGGSGGSNPSGTNTPSGGAAINFNGANADGLSVFWGWTLLAALFMHWVGRRV</sequence>
<proteinExistence type="predicted"/>
<dbReference type="EMBL" id="JBAHYK010002245">
    <property type="protein sequence ID" value="KAL0565477.1"/>
    <property type="molecule type" value="Genomic_DNA"/>
</dbReference>
<name>A0ABR3ERG1_9AGAR</name>
<protein>
    <submittedName>
        <fullName evidence="1">Uncharacterized protein</fullName>
    </submittedName>
</protein>
<evidence type="ECO:0000313" key="2">
    <source>
        <dbReference type="Proteomes" id="UP001465976"/>
    </source>
</evidence>
<evidence type="ECO:0000313" key="1">
    <source>
        <dbReference type="EMBL" id="KAL0565477.1"/>
    </source>
</evidence>
<keyword evidence="2" id="KW-1185">Reference proteome</keyword>
<organism evidence="1 2">
    <name type="scientific">Marasmius crinis-equi</name>
    <dbReference type="NCBI Taxonomy" id="585013"/>
    <lineage>
        <taxon>Eukaryota</taxon>
        <taxon>Fungi</taxon>
        <taxon>Dikarya</taxon>
        <taxon>Basidiomycota</taxon>
        <taxon>Agaricomycotina</taxon>
        <taxon>Agaricomycetes</taxon>
        <taxon>Agaricomycetidae</taxon>
        <taxon>Agaricales</taxon>
        <taxon>Marasmiineae</taxon>
        <taxon>Marasmiaceae</taxon>
        <taxon>Marasmius</taxon>
    </lineage>
</organism>
<dbReference type="Gene3D" id="2.60.120.260">
    <property type="entry name" value="Galactose-binding domain-like"/>
    <property type="match status" value="2"/>
</dbReference>
<dbReference type="Proteomes" id="UP001465976">
    <property type="component" value="Unassembled WGS sequence"/>
</dbReference>
<comment type="caution">
    <text evidence="1">The sequence shown here is derived from an EMBL/GenBank/DDBJ whole genome shotgun (WGS) entry which is preliminary data.</text>
</comment>
<gene>
    <name evidence="1" type="ORF">V5O48_016548</name>
</gene>
<accession>A0ABR3ERG1</accession>
<reference evidence="1 2" key="1">
    <citation type="submission" date="2024-02" db="EMBL/GenBank/DDBJ databases">
        <title>A draft genome for the cacao thread blight pathogen Marasmius crinis-equi.</title>
        <authorList>
            <person name="Cohen S.P."/>
            <person name="Baruah I.K."/>
            <person name="Amoako-Attah I."/>
            <person name="Bukari Y."/>
            <person name="Meinhardt L.W."/>
            <person name="Bailey B.A."/>
        </authorList>
    </citation>
    <scope>NUCLEOTIDE SEQUENCE [LARGE SCALE GENOMIC DNA]</scope>
    <source>
        <strain evidence="1 2">GH-76</strain>
    </source>
</reference>